<dbReference type="PANTHER" id="PTHR11060">
    <property type="entry name" value="PROTEIN MEMO1"/>
    <property type="match status" value="1"/>
</dbReference>
<dbReference type="Gene3D" id="3.40.830.10">
    <property type="entry name" value="LigB-like"/>
    <property type="match status" value="1"/>
</dbReference>
<evidence type="ECO:0000313" key="4">
    <source>
        <dbReference type="Proteomes" id="UP000809243"/>
    </source>
</evidence>
<reference evidence="3" key="1">
    <citation type="submission" date="2021-01" db="EMBL/GenBank/DDBJ databases">
        <title>Active Sulfur Cycling in an Early Earth Analoge.</title>
        <authorList>
            <person name="Hahn C.R."/>
            <person name="Youssef N.H."/>
            <person name="Elshahed M."/>
        </authorList>
    </citation>
    <scope>NUCLEOTIDE SEQUENCE</scope>
    <source>
        <strain evidence="3">Zod_Metabat.1151</strain>
    </source>
</reference>
<dbReference type="InterPro" id="IPR002737">
    <property type="entry name" value="MEMO1_fam"/>
</dbReference>
<proteinExistence type="inferred from homology"/>
<dbReference type="Pfam" id="PF01875">
    <property type="entry name" value="Memo"/>
    <property type="match status" value="1"/>
</dbReference>
<evidence type="ECO:0000313" key="3">
    <source>
        <dbReference type="EMBL" id="MBN2067855.1"/>
    </source>
</evidence>
<protein>
    <recommendedName>
        <fullName evidence="2">MEMO1 family protein JW744_05285</fullName>
    </recommendedName>
</protein>
<dbReference type="CDD" id="cd07361">
    <property type="entry name" value="MEMO_like"/>
    <property type="match status" value="1"/>
</dbReference>
<dbReference type="HAMAP" id="MF_00055">
    <property type="entry name" value="MEMO1"/>
    <property type="match status" value="1"/>
</dbReference>
<dbReference type="AlphaFoldDB" id="A0A938YS00"/>
<comment type="caution">
    <text evidence="3">The sequence shown here is derived from an EMBL/GenBank/DDBJ whole genome shotgun (WGS) entry which is preliminary data.</text>
</comment>
<evidence type="ECO:0000256" key="2">
    <source>
        <dbReference type="HAMAP-Rule" id="MF_00055"/>
    </source>
</evidence>
<organism evidence="3 4">
    <name type="scientific">Candidatus Iainarchaeum sp</name>
    <dbReference type="NCBI Taxonomy" id="3101447"/>
    <lineage>
        <taxon>Archaea</taxon>
        <taxon>Candidatus Iainarchaeota</taxon>
        <taxon>Candidatus Iainarchaeia</taxon>
        <taxon>Candidatus Iainarchaeales</taxon>
        <taxon>Candidatus Iainarchaeaceae</taxon>
        <taxon>Candidatus Iainarchaeum</taxon>
    </lineage>
</organism>
<comment type="similarity">
    <text evidence="1 2">Belongs to the MEMO1 family.</text>
</comment>
<dbReference type="EMBL" id="JAFGDB010000093">
    <property type="protein sequence ID" value="MBN2067855.1"/>
    <property type="molecule type" value="Genomic_DNA"/>
</dbReference>
<name>A0A938YS00_9ARCH</name>
<accession>A0A938YS00</accession>
<dbReference type="Proteomes" id="UP000809243">
    <property type="component" value="Unassembled WGS sequence"/>
</dbReference>
<dbReference type="PANTHER" id="PTHR11060:SF0">
    <property type="entry name" value="PROTEIN MEMO1"/>
    <property type="match status" value="1"/>
</dbReference>
<evidence type="ECO:0000256" key="1">
    <source>
        <dbReference type="ARBA" id="ARBA00006315"/>
    </source>
</evidence>
<dbReference type="NCBIfam" id="TIGR04336">
    <property type="entry name" value="AmmeMemoSam_B"/>
    <property type="match status" value="1"/>
</dbReference>
<gene>
    <name evidence="3" type="primary">amrB</name>
    <name evidence="3" type="ORF">JW744_05285</name>
</gene>
<sequence length="266" mass="29325">MSNSLPVRTESVAGSFYPKEKKALAEQIKGFFKGLPKEKKTSYVIAPHAGYIYSGKVAAHSFNALQESKCFAILSPNHTGMGERISVSAADEWQTPLGKIPVDKKAREKLLAALGIEADDIAHVQEHSIEVQIPFLQHQFKEFKILPITIMTQNMGELKQLGGTLAELKGISIVASSDFTHFEPVESAREKDLAAIEKVKKLDLEGFHKMVMERKLSICGHAPIAALMQCCREKGIRQGKLFKYDSSATASHDEMNVVGYAAIGFY</sequence>